<gene>
    <name evidence="3" type="ORF">RE474_06345</name>
</gene>
<dbReference type="AlphaFoldDB" id="A0AA51UNJ1"/>
<dbReference type="RefSeq" id="WP_309312124.1">
    <property type="nucleotide sequence ID" value="NZ_CP133592.1"/>
</dbReference>
<feature type="transmembrane region" description="Helical" evidence="1">
    <location>
        <begin position="378"/>
        <end position="397"/>
    </location>
</feature>
<keyword evidence="1" id="KW-0472">Membrane</keyword>
<evidence type="ECO:0000313" key="4">
    <source>
        <dbReference type="Proteomes" id="UP001182908"/>
    </source>
</evidence>
<proteinExistence type="predicted"/>
<dbReference type="InterPro" id="IPR011635">
    <property type="entry name" value="CARDB"/>
</dbReference>
<keyword evidence="1" id="KW-0812">Transmembrane</keyword>
<dbReference type="PANTHER" id="PTHR35902">
    <property type="entry name" value="S-LAYER DOMAIN-LIKE PROTEIN-RELATED"/>
    <property type="match status" value="1"/>
</dbReference>
<feature type="domain" description="CARDB" evidence="2">
    <location>
        <begin position="277"/>
        <end position="358"/>
    </location>
</feature>
<organism evidence="3 4">
    <name type="scientific">Methanolobus sediminis</name>
    <dbReference type="NCBI Taxonomy" id="3072978"/>
    <lineage>
        <taxon>Archaea</taxon>
        <taxon>Methanobacteriati</taxon>
        <taxon>Methanobacteriota</taxon>
        <taxon>Stenosarchaea group</taxon>
        <taxon>Methanomicrobia</taxon>
        <taxon>Methanosarcinales</taxon>
        <taxon>Methanosarcinaceae</taxon>
        <taxon>Methanolobus</taxon>
    </lineage>
</organism>
<protein>
    <submittedName>
        <fullName evidence="3">COG1361 S-layer family protein</fullName>
    </submittedName>
</protein>
<accession>A0AA51UNJ1</accession>
<evidence type="ECO:0000259" key="2">
    <source>
        <dbReference type="Pfam" id="PF07705"/>
    </source>
</evidence>
<dbReference type="Gene3D" id="2.60.40.10">
    <property type="entry name" value="Immunoglobulins"/>
    <property type="match status" value="1"/>
</dbReference>
<evidence type="ECO:0000256" key="1">
    <source>
        <dbReference type="SAM" id="Phobius"/>
    </source>
</evidence>
<dbReference type="KEGG" id="mseb:RE474_06345"/>
<dbReference type="PANTHER" id="PTHR35902:SF3">
    <property type="entry name" value="NPCBM-ASSOCIATED, NEW3 DOMAIN OF ALPHA-GALACTOSIDASE"/>
    <property type="match status" value="1"/>
</dbReference>
<name>A0AA51UNJ1_9EURY</name>
<dbReference type="EMBL" id="CP133592">
    <property type="protein sequence ID" value="WMW26328.1"/>
    <property type="molecule type" value="Genomic_DNA"/>
</dbReference>
<dbReference type="Proteomes" id="UP001182908">
    <property type="component" value="Chromosome"/>
</dbReference>
<keyword evidence="1" id="KW-1133">Transmembrane helix</keyword>
<dbReference type="InterPro" id="IPR013783">
    <property type="entry name" value="Ig-like_fold"/>
</dbReference>
<reference evidence="3 4" key="1">
    <citation type="submission" date="2023-08" db="EMBL/GenBank/DDBJ databases">
        <title>Methanolobus mangrovi sp. nov. and Methanolobus sediminis sp. nov, two novel methylotrophic methanogens isolated from mangrove sediments in China.</title>
        <authorList>
            <person name="Zhou J."/>
        </authorList>
    </citation>
    <scope>NUCLEOTIDE SEQUENCE [LARGE SCALE GENOMIC DNA]</scope>
    <source>
        <strain evidence="3 4">FTZ6</strain>
    </source>
</reference>
<dbReference type="GeneID" id="84232320"/>
<keyword evidence="4" id="KW-1185">Reference proteome</keyword>
<evidence type="ECO:0000313" key="3">
    <source>
        <dbReference type="EMBL" id="WMW26328.1"/>
    </source>
</evidence>
<dbReference type="Pfam" id="PF07705">
    <property type="entry name" value="CARDB"/>
    <property type="match status" value="1"/>
</dbReference>
<sequence>MLGSKFLKSMLVLLIICILCTSCPAFGLEQVRTDKLDILAAEVSPQPVRPGEELLVKVSVANYDDTTVSNIILDVENQFPLILRFSEKEYGVKSISNSSFRIDRISSNGNVEINYNFLIDPEARTGTYHVTFKLSDGNDVFVTRTISIEVEGTPEIALMNSSFSKTGISPGDDFILYTTVASVGSGNAKNIKISLQIEDVPGLVAVNDNSAFIHTLDAGEEKEIAFELSLGKDAEITSYNIPISIRAVDDTESLNISSVETIGFDAKGKAKIDIANVKNSPTMPVKGEELTQIIRIENVGEGEARSVKVSLVGLDMSGTKEAFIGKLDADDDAPATFSFIPGKSGDQDYTALIEYEDDFGNHTVEQKLTMNVTGTSPYRILLVIIVLLALGYVAYTFKDRLKFKKPE</sequence>